<evidence type="ECO:0000313" key="3">
    <source>
        <dbReference type="RefSeq" id="XP_014490201.1"/>
    </source>
</evidence>
<dbReference type="Proteomes" id="UP000087766">
    <property type="component" value="Unplaced"/>
</dbReference>
<dbReference type="Gene3D" id="2.40.70.10">
    <property type="entry name" value="Acid Proteases"/>
    <property type="match status" value="1"/>
</dbReference>
<gene>
    <name evidence="3" type="primary">LOC106752935</name>
</gene>
<dbReference type="STRING" id="3916.A0A1S3T8V8"/>
<dbReference type="PANTHER" id="PTHR15503">
    <property type="entry name" value="LDOC1 RELATED"/>
    <property type="match status" value="1"/>
</dbReference>
<dbReference type="AlphaFoldDB" id="A0A1S3T8V8"/>
<dbReference type="Pfam" id="PF08284">
    <property type="entry name" value="RVP_2"/>
    <property type="match status" value="1"/>
</dbReference>
<dbReference type="InterPro" id="IPR032567">
    <property type="entry name" value="RTL1-rel"/>
</dbReference>
<dbReference type="PANTHER" id="PTHR15503:SF45">
    <property type="entry name" value="RNA-DIRECTED DNA POLYMERASE HOMOLOG"/>
    <property type="match status" value="1"/>
</dbReference>
<keyword evidence="1" id="KW-0472">Membrane</keyword>
<organism evidence="2 3">
    <name type="scientific">Vigna radiata var. radiata</name>
    <name type="common">Mung bean</name>
    <name type="synonym">Phaseolus aureus</name>
    <dbReference type="NCBI Taxonomy" id="3916"/>
    <lineage>
        <taxon>Eukaryota</taxon>
        <taxon>Viridiplantae</taxon>
        <taxon>Streptophyta</taxon>
        <taxon>Embryophyta</taxon>
        <taxon>Tracheophyta</taxon>
        <taxon>Spermatophyta</taxon>
        <taxon>Magnoliopsida</taxon>
        <taxon>eudicotyledons</taxon>
        <taxon>Gunneridae</taxon>
        <taxon>Pentapetalae</taxon>
        <taxon>rosids</taxon>
        <taxon>fabids</taxon>
        <taxon>Fabales</taxon>
        <taxon>Fabaceae</taxon>
        <taxon>Papilionoideae</taxon>
        <taxon>50 kb inversion clade</taxon>
        <taxon>NPAAA clade</taxon>
        <taxon>indigoferoid/millettioid clade</taxon>
        <taxon>Phaseoleae</taxon>
        <taxon>Vigna</taxon>
    </lineage>
</organism>
<evidence type="ECO:0000256" key="1">
    <source>
        <dbReference type="SAM" id="Phobius"/>
    </source>
</evidence>
<dbReference type="OrthoDB" id="1435697at2759"/>
<name>A0A1S3T8V8_VIGRR</name>
<accession>A0A1S3T8V8</accession>
<dbReference type="Gene3D" id="3.10.10.10">
    <property type="entry name" value="HIV Type 1 Reverse Transcriptase, subunit A, domain 1"/>
    <property type="match status" value="1"/>
</dbReference>
<proteinExistence type="predicted"/>
<sequence length="141" mass="16020">MCPRCLFVVEGCQFKVNLICLPLRGLDVILGMDWLSANRILIDCGEKILVFPEQHDHNIDHSIVSDFLDVFLEEVSRLPPQREVEFSIDLVWGAGLVSIAPVSSWGALVLLVKKKDGNSRLCVDYRQLNKLTMKIKYPLPR</sequence>
<dbReference type="KEGG" id="vra:106752935"/>
<dbReference type="RefSeq" id="XP_014490201.1">
    <property type="nucleotide sequence ID" value="XM_014634715.1"/>
</dbReference>
<dbReference type="GeneID" id="106752935"/>
<dbReference type="InterPro" id="IPR043502">
    <property type="entry name" value="DNA/RNA_pol_sf"/>
</dbReference>
<feature type="transmembrane region" description="Helical" evidence="1">
    <location>
        <begin position="90"/>
        <end position="112"/>
    </location>
</feature>
<dbReference type="SUPFAM" id="SSF56672">
    <property type="entry name" value="DNA/RNA polymerases"/>
    <property type="match status" value="1"/>
</dbReference>
<keyword evidence="1" id="KW-0812">Transmembrane</keyword>
<dbReference type="InterPro" id="IPR021109">
    <property type="entry name" value="Peptidase_aspartic_dom_sf"/>
</dbReference>
<protein>
    <submittedName>
        <fullName evidence="3">Uncharacterized protein LOC106752935</fullName>
    </submittedName>
</protein>
<reference evidence="3" key="1">
    <citation type="submission" date="2025-08" db="UniProtKB">
        <authorList>
            <consortium name="RefSeq"/>
        </authorList>
    </citation>
    <scope>IDENTIFICATION</scope>
    <source>
        <tissue evidence="3">Leaf</tissue>
    </source>
</reference>
<keyword evidence="1" id="KW-1133">Transmembrane helix</keyword>
<keyword evidence="2" id="KW-1185">Reference proteome</keyword>
<evidence type="ECO:0000313" key="2">
    <source>
        <dbReference type="Proteomes" id="UP000087766"/>
    </source>
</evidence>